<dbReference type="Proteomes" id="UP000429607">
    <property type="component" value="Unassembled WGS sequence"/>
</dbReference>
<comment type="caution">
    <text evidence="3">The sequence shown here is derived from an EMBL/GenBank/DDBJ whole genome shotgun (WGS) entry which is preliminary data.</text>
</comment>
<feature type="region of interest" description="Disordered" evidence="1">
    <location>
        <begin position="1"/>
        <end position="79"/>
    </location>
</feature>
<evidence type="ECO:0000313" key="2">
    <source>
        <dbReference type="EMBL" id="KAE9034780.1"/>
    </source>
</evidence>
<evidence type="ECO:0000313" key="4">
    <source>
        <dbReference type="Proteomes" id="UP000429607"/>
    </source>
</evidence>
<keyword evidence="5" id="KW-1185">Reference proteome</keyword>
<evidence type="ECO:0000313" key="3">
    <source>
        <dbReference type="EMBL" id="KAE9311393.1"/>
    </source>
</evidence>
<protein>
    <submittedName>
        <fullName evidence="3">Uncharacterized protein</fullName>
    </submittedName>
</protein>
<sequence>MPKATKNSGKTSGKNANVQPQATSKSKPSQASSESTQLSKRKRDQDEDEVDGESAKIKTARVTRNGTAEAAEDVKERSGRQVTIKNFHWPILPRRSRR</sequence>
<gene>
    <name evidence="2" type="ORF">PR001_g9581</name>
    <name evidence="3" type="ORF">PR003_g20029</name>
</gene>
<evidence type="ECO:0000256" key="1">
    <source>
        <dbReference type="SAM" id="MobiDB-lite"/>
    </source>
</evidence>
<dbReference type="AlphaFoldDB" id="A0A6A4DU30"/>
<name>A0A6A4DU30_9STRA</name>
<dbReference type="EMBL" id="QXFV01000536">
    <property type="protein sequence ID" value="KAE9034780.1"/>
    <property type="molecule type" value="Genomic_DNA"/>
</dbReference>
<dbReference type="Proteomes" id="UP000434957">
    <property type="component" value="Unassembled WGS sequence"/>
</dbReference>
<proteinExistence type="predicted"/>
<dbReference type="EMBL" id="QXFT01001740">
    <property type="protein sequence ID" value="KAE9311393.1"/>
    <property type="molecule type" value="Genomic_DNA"/>
</dbReference>
<feature type="compositionally biased region" description="Low complexity" evidence="1">
    <location>
        <begin position="21"/>
        <end position="36"/>
    </location>
</feature>
<reference evidence="3 5" key="1">
    <citation type="submission" date="2018-08" db="EMBL/GenBank/DDBJ databases">
        <title>Genomic investigation of the strawberry pathogen Phytophthora fragariae indicates pathogenicity is determined by transcriptional variation in three key races.</title>
        <authorList>
            <person name="Adams T.M."/>
            <person name="Armitage A.D."/>
            <person name="Sobczyk M.K."/>
            <person name="Bates H.J."/>
            <person name="Dunwell J.M."/>
            <person name="Nellist C.F."/>
            <person name="Harrison R.J."/>
        </authorList>
    </citation>
    <scope>NUCLEOTIDE SEQUENCE [LARGE SCALE GENOMIC DNA]</scope>
    <source>
        <strain evidence="2 4">SCRP249</strain>
        <strain evidence="3 5">SCRP333</strain>
    </source>
</reference>
<accession>A0A6A4DU30</accession>
<organism evidence="3 5">
    <name type="scientific">Phytophthora rubi</name>
    <dbReference type="NCBI Taxonomy" id="129364"/>
    <lineage>
        <taxon>Eukaryota</taxon>
        <taxon>Sar</taxon>
        <taxon>Stramenopiles</taxon>
        <taxon>Oomycota</taxon>
        <taxon>Peronosporomycetes</taxon>
        <taxon>Peronosporales</taxon>
        <taxon>Peronosporaceae</taxon>
        <taxon>Phytophthora</taxon>
    </lineage>
</organism>
<evidence type="ECO:0000313" key="5">
    <source>
        <dbReference type="Proteomes" id="UP000434957"/>
    </source>
</evidence>
<feature type="compositionally biased region" description="Polar residues" evidence="1">
    <location>
        <begin position="1"/>
        <end position="20"/>
    </location>
</feature>